<dbReference type="HOGENOM" id="CLU_1723155_0_0_1"/>
<dbReference type="RefSeq" id="XP_001906258.1">
    <property type="nucleotide sequence ID" value="XM_001906223.1"/>
</dbReference>
<proteinExistence type="predicted"/>
<dbReference type="Proteomes" id="UP000001197">
    <property type="component" value="Chromosome 4"/>
</dbReference>
<sequence>MIRVEVKSLPPTLPRSPESLSSMNTKMYAIALFDVRLRVKMYLPHYSGLELRRRVVLDLAKDRCNAARNGNVVLQVYYELAYVVIAQLENVEEHQIKEFQKAWEREFLGLEIYGTLGPEETATLGLECQRWRMEEISTAFSQSIMPGVTWLC</sequence>
<reference evidence="2" key="4">
    <citation type="submission" date="2015-04" db="EMBL/GenBank/DDBJ databases">
        <title>Maintaining two mating types: Structure of the mating type locus and its role in heterokaryosis in Podospora anserina.</title>
        <authorList>
            <person name="Grognet P."/>
            <person name="Bidard F."/>
            <person name="Kuchly C."/>
            <person name="Chan Ho Tong L."/>
            <person name="Coppin E."/>
            <person name="Ait Benkhali J."/>
            <person name="Couloux A."/>
            <person name="Wincker P."/>
            <person name="Debuchy R."/>
            <person name="Silar P."/>
        </authorList>
    </citation>
    <scope>NUCLEOTIDE SEQUENCE</scope>
</reference>
<dbReference type="GeneID" id="6190062"/>
<evidence type="ECO:0000313" key="2">
    <source>
        <dbReference type="EMBL" id="CDP28666.1"/>
    </source>
</evidence>
<gene>
    <name evidence="1" type="ORF">PODANS_4_5865</name>
</gene>
<dbReference type="EMBL" id="CU633895">
    <property type="protein sequence ID" value="CAP66924.1"/>
    <property type="molecule type" value="Genomic_DNA"/>
</dbReference>
<evidence type="ECO:0000313" key="1">
    <source>
        <dbReference type="EMBL" id="CAP66924.1"/>
    </source>
</evidence>
<reference evidence="1" key="2">
    <citation type="submission" date="2008-07" db="EMBL/GenBank/DDBJ databases">
        <authorList>
            <person name="Genoscope - CEA"/>
        </authorList>
    </citation>
    <scope>NUCLEOTIDE SEQUENCE</scope>
    <source>
        <strain evidence="1">S mat+</strain>
    </source>
</reference>
<evidence type="ECO:0000313" key="3">
    <source>
        <dbReference type="Proteomes" id="UP000001197"/>
    </source>
</evidence>
<dbReference type="EMBL" id="FO904939">
    <property type="protein sequence ID" value="CDP28666.1"/>
    <property type="molecule type" value="Genomic_DNA"/>
</dbReference>
<dbReference type="KEGG" id="pan:PODANSg3286"/>
<dbReference type="AlphaFoldDB" id="B2APY5"/>
<protein>
    <submittedName>
        <fullName evidence="1">Podospora anserina S mat+ genomic DNA chromosome 4, supercontig 4</fullName>
    </submittedName>
</protein>
<keyword evidence="3" id="KW-1185">Reference proteome</keyword>
<organism evidence="1">
    <name type="scientific">Podospora anserina (strain S / ATCC MYA-4624 / DSM 980 / FGSC 10383)</name>
    <name type="common">Pleurage anserina</name>
    <dbReference type="NCBI Taxonomy" id="515849"/>
    <lineage>
        <taxon>Eukaryota</taxon>
        <taxon>Fungi</taxon>
        <taxon>Dikarya</taxon>
        <taxon>Ascomycota</taxon>
        <taxon>Pezizomycotina</taxon>
        <taxon>Sordariomycetes</taxon>
        <taxon>Sordariomycetidae</taxon>
        <taxon>Sordariales</taxon>
        <taxon>Podosporaceae</taxon>
        <taxon>Podospora</taxon>
        <taxon>Podospora anserina</taxon>
    </lineage>
</organism>
<accession>B2APY5</accession>
<name>B2APY5_PODAN</name>
<dbReference type="VEuPathDB" id="FungiDB:PODANS_4_5865"/>
<reference evidence="1 3" key="1">
    <citation type="journal article" date="2008" name="Genome Biol.">
        <title>The genome sequence of the model ascomycete fungus Podospora anserina.</title>
        <authorList>
            <person name="Espagne E."/>
            <person name="Lespinet O."/>
            <person name="Malagnac F."/>
            <person name="Da Silva C."/>
            <person name="Jaillon O."/>
            <person name="Porcel B.M."/>
            <person name="Couloux A."/>
            <person name="Aury J.-M."/>
            <person name="Segurens B."/>
            <person name="Poulain J."/>
            <person name="Anthouard V."/>
            <person name="Grossetete S."/>
            <person name="Khalili H."/>
            <person name="Coppin E."/>
            <person name="Dequard-Chablat M."/>
            <person name="Picard M."/>
            <person name="Contamine V."/>
            <person name="Arnaise S."/>
            <person name="Bourdais A."/>
            <person name="Berteaux-Lecellier V."/>
            <person name="Gautheret D."/>
            <person name="de Vries R.P."/>
            <person name="Battaglia E."/>
            <person name="Coutinho P.M."/>
            <person name="Danchin E.G.J."/>
            <person name="Henrissat B."/>
            <person name="El Khoury R."/>
            <person name="Sainsard-Chanet A."/>
            <person name="Boivin A."/>
            <person name="Pinan-Lucarre B."/>
            <person name="Sellem C.H."/>
            <person name="Debuchy R."/>
            <person name="Wincker P."/>
            <person name="Weissenbach J."/>
            <person name="Silar P."/>
        </authorList>
    </citation>
    <scope>NUCLEOTIDE SEQUENCE [LARGE SCALE GENOMIC DNA]</scope>
    <source>
        <strain evidence="3">S / ATCC MYA-4624 / DSM 980 / FGSC 10383</strain>
        <strain evidence="1">S mat+</strain>
    </source>
</reference>
<reference evidence="3" key="3">
    <citation type="journal article" date="2014" name="Genetics">
        <title>Maintaining two mating types: Structure of the mating type locus and its role in heterokaryosis in Podospora anserina.</title>
        <authorList>
            <person name="Grognet P."/>
            <person name="Bidard F."/>
            <person name="Kuchly C."/>
            <person name="Tong L.C.H."/>
            <person name="Coppin E."/>
            <person name="Benkhali J.A."/>
            <person name="Couloux A."/>
            <person name="Wincker P."/>
            <person name="Debuchy R."/>
            <person name="Silar P."/>
        </authorList>
    </citation>
    <scope>GENOME REANNOTATION</scope>
    <source>
        <strain evidence="3">S / ATCC MYA-4624 / DSM 980 / FGSC 10383</strain>
    </source>
</reference>